<dbReference type="AlphaFoldDB" id="A0A6C2U1Y8"/>
<dbReference type="EMBL" id="CAAHFG010000001">
    <property type="protein sequence ID" value="VGO14000.1"/>
    <property type="molecule type" value="Genomic_DNA"/>
</dbReference>
<evidence type="ECO:0000313" key="11">
    <source>
        <dbReference type="Proteomes" id="UP000366872"/>
    </source>
</evidence>
<reference evidence="10 11" key="1">
    <citation type="submission" date="2019-04" db="EMBL/GenBank/DDBJ databases">
        <authorList>
            <person name="Van Vliet M D."/>
        </authorList>
    </citation>
    <scope>NUCLEOTIDE SEQUENCE [LARGE SCALE GENOMIC DNA]</scope>
    <source>
        <strain evidence="10 11">F1</strain>
    </source>
</reference>
<evidence type="ECO:0000256" key="8">
    <source>
        <dbReference type="SAM" id="SignalP"/>
    </source>
</evidence>
<evidence type="ECO:0000259" key="9">
    <source>
        <dbReference type="Pfam" id="PF00884"/>
    </source>
</evidence>
<keyword evidence="3" id="KW-0479">Metal-binding</keyword>
<dbReference type="CDD" id="cd16030">
    <property type="entry name" value="iduronate-2-sulfatase"/>
    <property type="match status" value="1"/>
</dbReference>
<dbReference type="InterPro" id="IPR017850">
    <property type="entry name" value="Alkaline_phosphatase_core_sf"/>
</dbReference>
<evidence type="ECO:0000256" key="5">
    <source>
        <dbReference type="ARBA" id="ARBA00022801"/>
    </source>
</evidence>
<feature type="domain" description="Sulfatase N-terminal" evidence="9">
    <location>
        <begin position="25"/>
        <end position="363"/>
    </location>
</feature>
<organism evidence="10 11">
    <name type="scientific">Pontiella desulfatans</name>
    <dbReference type="NCBI Taxonomy" id="2750659"/>
    <lineage>
        <taxon>Bacteria</taxon>
        <taxon>Pseudomonadati</taxon>
        <taxon>Kiritimatiellota</taxon>
        <taxon>Kiritimatiellia</taxon>
        <taxon>Kiritimatiellales</taxon>
        <taxon>Pontiellaceae</taxon>
        <taxon>Pontiella</taxon>
    </lineage>
</organism>
<gene>
    <name evidence="10" type="primary">betC_53</name>
    <name evidence="10" type="ORF">PDESU_02557</name>
</gene>
<accession>A0A6C2U1Y8</accession>
<dbReference type="GO" id="GO:0046872">
    <property type="term" value="F:metal ion binding"/>
    <property type="evidence" value="ECO:0007669"/>
    <property type="project" value="UniProtKB-KW"/>
</dbReference>
<keyword evidence="5" id="KW-0378">Hydrolase</keyword>
<dbReference type="Proteomes" id="UP000366872">
    <property type="component" value="Unassembled WGS sequence"/>
</dbReference>
<sequence length="473" mass="53106">MMSLQKNLSIISVCSTLALSAVAKPNVVLIAIDDLNDWIGCMGGHPQAQTPNMDRLAKRGVLFTNAHCQSPVCNPSRASMMSGIYPETSGLYFLSPPPAESPVLMKSTFMPQRFQDEGYYVTGAGKLFHNGGQQNEKYIPNFGGNFGGFGPMPKKKISPYPGHPLWDWGAFPEKDEQMPDYKCASWAIERLSEDVEKPLWLGIGFFRPHVPQYAPQKWFDLYPMETLQLPKTLENDLEDLSEYAVNLTTLEHVSPTMEWVEENDEWKPLVQSYLACVSFVDHQVGRVLDALDEREDADNTIIVLYTDHGFHLGEKRHFAKRTIWQDGAGTPMIIVGPGIKKGAVCDLPVQLLDIYPTLLDLTGLKADPMHEGNSLKPLLENPKADWPHMARSSFGPGNVAIISEGYRYIRYNDGSEELYDRKADPHEWHNLAENPEKKTVLKKHRAQLPSTYHPALEGNSTGHKAFNATEARR</sequence>
<dbReference type="SUPFAM" id="SSF53649">
    <property type="entry name" value="Alkaline phosphatase-like"/>
    <property type="match status" value="1"/>
</dbReference>
<evidence type="ECO:0000256" key="3">
    <source>
        <dbReference type="ARBA" id="ARBA00022723"/>
    </source>
</evidence>
<dbReference type="PANTHER" id="PTHR45953">
    <property type="entry name" value="IDURONATE 2-SULFATASE"/>
    <property type="match status" value="1"/>
</dbReference>
<protein>
    <submittedName>
        <fullName evidence="10">Choline-sulfatase</fullName>
    </submittedName>
</protein>
<feature type="signal peptide" evidence="8">
    <location>
        <begin position="1"/>
        <end position="23"/>
    </location>
</feature>
<evidence type="ECO:0000256" key="7">
    <source>
        <dbReference type="SAM" id="MobiDB-lite"/>
    </source>
</evidence>
<feature type="chain" id="PRO_5028823524" evidence="8">
    <location>
        <begin position="24"/>
        <end position="473"/>
    </location>
</feature>
<evidence type="ECO:0000313" key="10">
    <source>
        <dbReference type="EMBL" id="VGO14000.1"/>
    </source>
</evidence>
<keyword evidence="11" id="KW-1185">Reference proteome</keyword>
<comment type="cofactor">
    <cofactor evidence="1">
        <name>Ca(2+)</name>
        <dbReference type="ChEBI" id="CHEBI:29108"/>
    </cofactor>
</comment>
<keyword evidence="4 8" id="KW-0732">Signal</keyword>
<dbReference type="InterPro" id="IPR000917">
    <property type="entry name" value="Sulfatase_N"/>
</dbReference>
<evidence type="ECO:0000256" key="2">
    <source>
        <dbReference type="ARBA" id="ARBA00008779"/>
    </source>
</evidence>
<evidence type="ECO:0000256" key="1">
    <source>
        <dbReference type="ARBA" id="ARBA00001913"/>
    </source>
</evidence>
<proteinExistence type="inferred from homology"/>
<keyword evidence="6" id="KW-0106">Calcium</keyword>
<feature type="region of interest" description="Disordered" evidence="7">
    <location>
        <begin position="452"/>
        <end position="473"/>
    </location>
</feature>
<name>A0A6C2U1Y8_PONDE</name>
<dbReference type="InterPro" id="IPR035874">
    <property type="entry name" value="IDS"/>
</dbReference>
<dbReference type="PANTHER" id="PTHR45953:SF1">
    <property type="entry name" value="IDURONATE 2-SULFATASE"/>
    <property type="match status" value="1"/>
</dbReference>
<evidence type="ECO:0000256" key="4">
    <source>
        <dbReference type="ARBA" id="ARBA00022729"/>
    </source>
</evidence>
<dbReference type="GO" id="GO:0005737">
    <property type="term" value="C:cytoplasm"/>
    <property type="evidence" value="ECO:0007669"/>
    <property type="project" value="TreeGrafter"/>
</dbReference>
<dbReference type="Pfam" id="PF00884">
    <property type="entry name" value="Sulfatase"/>
    <property type="match status" value="1"/>
</dbReference>
<dbReference type="Gene3D" id="3.40.720.10">
    <property type="entry name" value="Alkaline Phosphatase, subunit A"/>
    <property type="match status" value="1"/>
</dbReference>
<dbReference type="GO" id="GO:0004423">
    <property type="term" value="F:iduronate-2-sulfatase activity"/>
    <property type="evidence" value="ECO:0007669"/>
    <property type="project" value="InterPro"/>
</dbReference>
<dbReference type="RefSeq" id="WP_136079529.1">
    <property type="nucleotide sequence ID" value="NZ_CAAHFG010000001.1"/>
</dbReference>
<comment type="similarity">
    <text evidence="2">Belongs to the sulfatase family.</text>
</comment>
<evidence type="ECO:0000256" key="6">
    <source>
        <dbReference type="ARBA" id="ARBA00022837"/>
    </source>
</evidence>